<dbReference type="OrthoDB" id="5790407at2759"/>
<organism evidence="2 3">
    <name type="scientific">Teladorsagia circumcincta</name>
    <name type="common">Brown stomach worm</name>
    <name type="synonym">Ostertagia circumcincta</name>
    <dbReference type="NCBI Taxonomy" id="45464"/>
    <lineage>
        <taxon>Eukaryota</taxon>
        <taxon>Metazoa</taxon>
        <taxon>Ecdysozoa</taxon>
        <taxon>Nematoda</taxon>
        <taxon>Chromadorea</taxon>
        <taxon>Rhabditida</taxon>
        <taxon>Rhabditina</taxon>
        <taxon>Rhabditomorpha</taxon>
        <taxon>Strongyloidea</taxon>
        <taxon>Trichostrongylidae</taxon>
        <taxon>Teladorsagia</taxon>
    </lineage>
</organism>
<gene>
    <name evidence="2" type="ORF">TELCIR_07593</name>
</gene>
<accession>A0A2G9UJX1</accession>
<evidence type="ECO:0000313" key="3">
    <source>
        <dbReference type="Proteomes" id="UP000230423"/>
    </source>
</evidence>
<dbReference type="InterPro" id="IPR006150">
    <property type="entry name" value="Cys_repeat_1"/>
</dbReference>
<dbReference type="Proteomes" id="UP000230423">
    <property type="component" value="Unassembled WGS sequence"/>
</dbReference>
<feature type="signal peptide" evidence="1">
    <location>
        <begin position="1"/>
        <end position="20"/>
    </location>
</feature>
<keyword evidence="3" id="KW-1185">Reference proteome</keyword>
<keyword evidence="1" id="KW-0732">Signal</keyword>
<reference evidence="2 3" key="1">
    <citation type="submission" date="2015-09" db="EMBL/GenBank/DDBJ databases">
        <title>Draft genome of the parasitic nematode Teladorsagia circumcincta isolate WARC Sus (inbred).</title>
        <authorList>
            <person name="Mitreva M."/>
        </authorList>
    </citation>
    <scope>NUCLEOTIDE SEQUENCE [LARGE SCALE GENOMIC DNA]</scope>
    <source>
        <strain evidence="2 3">S</strain>
    </source>
</reference>
<sequence>MDRFFILLKLYLVLVKRTEGQPQVPPPERPVCPGGAIPYGIPQVMLCDPVIVNICPNSYTCVEAANGHLLPRDARSLCCKTSTLYSFASVFGEVKLSPRIVPNPPLSAVEYVRLNVHTSATMHAPEIRTGDHFVLAPFKLLEPAYLKGVKLFTEQTRGSYIHVLLFDPLSSTETMQLYYDRVPESDRYVDLEKPIEDGGFISKRIFNAPPMTNIENPKRPGPIKEYRKRWVVLVFKTTDPLTRLYVFSTSDLHAKYRTVTEFLSSPRTEEIEKEHRRKRTSKV</sequence>
<protein>
    <submittedName>
        <fullName evidence="2">Uncharacterized protein</fullName>
    </submittedName>
</protein>
<feature type="chain" id="PRO_5013957051" evidence="1">
    <location>
        <begin position="21"/>
        <end position="283"/>
    </location>
</feature>
<dbReference type="SMART" id="SM00289">
    <property type="entry name" value="WR1"/>
    <property type="match status" value="1"/>
</dbReference>
<proteinExistence type="predicted"/>
<evidence type="ECO:0000313" key="2">
    <source>
        <dbReference type="EMBL" id="PIO70549.1"/>
    </source>
</evidence>
<name>A0A2G9UJX1_TELCI</name>
<dbReference type="AlphaFoldDB" id="A0A2G9UJX1"/>
<evidence type="ECO:0000256" key="1">
    <source>
        <dbReference type="SAM" id="SignalP"/>
    </source>
</evidence>
<dbReference type="EMBL" id="KZ346237">
    <property type="protein sequence ID" value="PIO70549.1"/>
    <property type="molecule type" value="Genomic_DNA"/>
</dbReference>